<keyword evidence="1" id="KW-0472">Membrane</keyword>
<name>A0A368KT45_9BACT</name>
<gene>
    <name evidence="2" type="ORF">DTL42_08385</name>
</gene>
<comment type="caution">
    <text evidence="2">The sequence shown here is derived from an EMBL/GenBank/DDBJ whole genome shotgun (WGS) entry which is preliminary data.</text>
</comment>
<proteinExistence type="predicted"/>
<dbReference type="OrthoDB" id="9913979at2"/>
<keyword evidence="1" id="KW-1133">Transmembrane helix</keyword>
<dbReference type="EMBL" id="QPEX01000011">
    <property type="protein sequence ID" value="RCS52840.1"/>
    <property type="molecule type" value="Genomic_DNA"/>
</dbReference>
<accession>A0A368KT45</accession>
<feature type="transmembrane region" description="Helical" evidence="1">
    <location>
        <begin position="42"/>
        <end position="64"/>
    </location>
</feature>
<evidence type="ECO:0000256" key="1">
    <source>
        <dbReference type="SAM" id="Phobius"/>
    </source>
</evidence>
<reference evidence="2 3" key="1">
    <citation type="submission" date="2018-07" db="EMBL/GenBank/DDBJ databases">
        <title>Comparative genomes isolates from brazilian mangrove.</title>
        <authorList>
            <person name="De Araujo J.E."/>
            <person name="Taketani R.G."/>
            <person name="Silva M.C.P."/>
            <person name="Lourenco M.V."/>
            <person name="Oliveira V.M."/>
            <person name="Andreote F.D."/>
        </authorList>
    </citation>
    <scope>NUCLEOTIDE SEQUENCE [LARGE SCALE GENOMIC DNA]</scope>
    <source>
        <strain evidence="2 3">HEX PRIS-MGV</strain>
    </source>
</reference>
<sequence length="84" mass="9181">MRKIKTIYSASKWFLGGFVLVGVGITQAIYGWIGEAMWMRALYGVVCPLLGILISLIGFAILYIEIFGTEQKPGKAAEPKQEAG</sequence>
<dbReference type="RefSeq" id="WP_114368264.1">
    <property type="nucleotide sequence ID" value="NZ_QPEX01000011.1"/>
</dbReference>
<dbReference type="AlphaFoldDB" id="A0A368KT45"/>
<dbReference type="Proteomes" id="UP000253562">
    <property type="component" value="Unassembled WGS sequence"/>
</dbReference>
<organism evidence="2 3">
    <name type="scientific">Bremerella cremea</name>
    <dbReference type="NCBI Taxonomy" id="1031537"/>
    <lineage>
        <taxon>Bacteria</taxon>
        <taxon>Pseudomonadati</taxon>
        <taxon>Planctomycetota</taxon>
        <taxon>Planctomycetia</taxon>
        <taxon>Pirellulales</taxon>
        <taxon>Pirellulaceae</taxon>
        <taxon>Bremerella</taxon>
    </lineage>
</organism>
<keyword evidence="1" id="KW-0812">Transmembrane</keyword>
<evidence type="ECO:0000313" key="3">
    <source>
        <dbReference type="Proteomes" id="UP000253562"/>
    </source>
</evidence>
<protein>
    <recommendedName>
        <fullName evidence="4">DUF997 family protein</fullName>
    </recommendedName>
</protein>
<evidence type="ECO:0000313" key="2">
    <source>
        <dbReference type="EMBL" id="RCS52840.1"/>
    </source>
</evidence>
<evidence type="ECO:0008006" key="4">
    <source>
        <dbReference type="Google" id="ProtNLM"/>
    </source>
</evidence>
<feature type="transmembrane region" description="Helical" evidence="1">
    <location>
        <begin position="12"/>
        <end position="30"/>
    </location>
</feature>